<dbReference type="InterPro" id="IPR011042">
    <property type="entry name" value="6-blade_b-propeller_TolB-like"/>
</dbReference>
<evidence type="ECO:0000259" key="5">
    <source>
        <dbReference type="Pfam" id="PF00326"/>
    </source>
</evidence>
<dbReference type="PANTHER" id="PTHR42776">
    <property type="entry name" value="SERINE PEPTIDASE S9 FAMILY MEMBER"/>
    <property type="match status" value="1"/>
</dbReference>
<keyword evidence="3" id="KW-0645">Protease</keyword>
<dbReference type="OrthoDB" id="4613786at2759"/>
<evidence type="ECO:0000313" key="7">
    <source>
        <dbReference type="Proteomes" id="UP000054516"/>
    </source>
</evidence>
<keyword evidence="7" id="KW-1185">Reference proteome</keyword>
<keyword evidence="2" id="KW-0378">Hydrolase</keyword>
<name>A0A1W2TSV6_ROSNE</name>
<evidence type="ECO:0000256" key="3">
    <source>
        <dbReference type="ARBA" id="ARBA00022825"/>
    </source>
</evidence>
<dbReference type="AlphaFoldDB" id="A0A1W2TSV6"/>
<dbReference type="SUPFAM" id="SSF82171">
    <property type="entry name" value="DPP6 N-terminal domain-like"/>
    <property type="match status" value="1"/>
</dbReference>
<dbReference type="OMA" id="NDYAGKE"/>
<evidence type="ECO:0000256" key="2">
    <source>
        <dbReference type="ARBA" id="ARBA00022801"/>
    </source>
</evidence>
<comment type="similarity">
    <text evidence="1">Belongs to the peptidase S9C family.</text>
</comment>
<dbReference type="PANTHER" id="PTHR42776:SF27">
    <property type="entry name" value="DIPEPTIDYL PEPTIDASE FAMILY MEMBER 6"/>
    <property type="match status" value="1"/>
</dbReference>
<gene>
    <name evidence="6" type="ORF">SAMD00023353_6900010</name>
</gene>
<dbReference type="GO" id="GO:0004252">
    <property type="term" value="F:serine-type endopeptidase activity"/>
    <property type="evidence" value="ECO:0007669"/>
    <property type="project" value="TreeGrafter"/>
</dbReference>
<dbReference type="STRING" id="77044.A0A1W2TSV6"/>
<evidence type="ECO:0000256" key="1">
    <source>
        <dbReference type="ARBA" id="ARBA00010040"/>
    </source>
</evidence>
<organism evidence="6">
    <name type="scientific">Rosellinia necatrix</name>
    <name type="common">White root-rot fungus</name>
    <dbReference type="NCBI Taxonomy" id="77044"/>
    <lineage>
        <taxon>Eukaryota</taxon>
        <taxon>Fungi</taxon>
        <taxon>Dikarya</taxon>
        <taxon>Ascomycota</taxon>
        <taxon>Pezizomycotina</taxon>
        <taxon>Sordariomycetes</taxon>
        <taxon>Xylariomycetidae</taxon>
        <taxon>Xylariales</taxon>
        <taxon>Xylariaceae</taxon>
        <taxon>Rosellinia</taxon>
    </lineage>
</organism>
<dbReference type="InterPro" id="IPR011659">
    <property type="entry name" value="WD40"/>
</dbReference>
<evidence type="ECO:0000313" key="6">
    <source>
        <dbReference type="EMBL" id="GAP91643.1"/>
    </source>
</evidence>
<dbReference type="Pfam" id="PF00326">
    <property type="entry name" value="Peptidase_S9"/>
    <property type="match status" value="1"/>
</dbReference>
<dbReference type="GO" id="GO:0006508">
    <property type="term" value="P:proteolysis"/>
    <property type="evidence" value="ECO:0007669"/>
    <property type="project" value="InterPro"/>
</dbReference>
<reference evidence="6" key="1">
    <citation type="submission" date="2016-03" db="EMBL/GenBank/DDBJ databases">
        <title>Draft genome sequence of Rosellinia necatrix.</title>
        <authorList>
            <person name="Kanematsu S."/>
        </authorList>
    </citation>
    <scope>NUCLEOTIDE SEQUENCE [LARGE SCALE GENOMIC DNA]</scope>
    <source>
        <strain evidence="6">W97</strain>
    </source>
</reference>
<protein>
    <recommendedName>
        <fullName evidence="4">Dipeptidyl-peptidase V</fullName>
    </recommendedName>
</protein>
<proteinExistence type="inferred from homology"/>
<evidence type="ECO:0000256" key="4">
    <source>
        <dbReference type="ARBA" id="ARBA00032829"/>
    </source>
</evidence>
<dbReference type="EMBL" id="DF977514">
    <property type="protein sequence ID" value="GAP91643.1"/>
    <property type="molecule type" value="Genomic_DNA"/>
</dbReference>
<dbReference type="Gene3D" id="3.40.50.1820">
    <property type="entry name" value="alpha/beta hydrolase"/>
    <property type="match status" value="1"/>
</dbReference>
<dbReference type="Gene3D" id="2.120.10.30">
    <property type="entry name" value="TolB, C-terminal domain"/>
    <property type="match status" value="2"/>
</dbReference>
<dbReference type="Pfam" id="PF07676">
    <property type="entry name" value="PD40"/>
    <property type="match status" value="1"/>
</dbReference>
<sequence>MMKDSPSDLIDSILDLPVPTDVQLSPDGLHVVYTTTQKWHHKDGSCHRKTQIWKANTSVRGSACPLTSGEWHDRSPRWSPDGISVAFLSDRASPGRSSALYMIDIGSQEAQAISQEDDEQEISAFAFSPNGDTIAFRRSSECHPSETGPMPMTGPRVWGQSWKEVRLNLLDVSSGSVKEVGNENENVTELAWNDTGTEVAFLACPTRPWDQNTCKGTTAYLFDIATHSVRRVLHLPKSASDLVWCGSHLYFLTNNILDRDTSGTAVYSMHISTSRDVGTLRKRILDSDQPCCARSIQKAGNKILVHVENGMEDQLLFLDDTFIYSQKVRVSSYCGLWARLAAAPLLALAWGDLNNPTEVFIFRSGNIVQLSNHALGTRFTSNDIGSCIHMECMTLDGSEHLDGLFITPKQNCEVEMQLERPVPLPTFVLIHGGPYSRITNCFEVWHPFHMLIPALLFSGYAVLVPNYRGSSGRGEKFASYARGGMGRFDQADIIAMVQHAITQGLADRSRLLVAGWSQGGYLAYLSAVRNGAHNFGWQFVGAVAGAGVTDWDSMTMSSDLGDFQAQLAGGSPWSSEQGDLQSRVGSAIWEFKRAASVGSIPPMLMLHGASDQRVPLAQATGFQRALDEAELPYELIIYPGEGHYLKKREHIKDMLTRVWAFTRDMFSG</sequence>
<dbReference type="InterPro" id="IPR029058">
    <property type="entry name" value="AB_hydrolase_fold"/>
</dbReference>
<accession>A0A1W2TSV6</accession>
<keyword evidence="3" id="KW-0720">Serine protease</keyword>
<dbReference type="SUPFAM" id="SSF53474">
    <property type="entry name" value="alpha/beta-Hydrolases"/>
    <property type="match status" value="1"/>
</dbReference>
<dbReference type="InterPro" id="IPR001375">
    <property type="entry name" value="Peptidase_S9_cat"/>
</dbReference>
<feature type="domain" description="Peptidase S9 prolyl oligopeptidase catalytic" evidence="5">
    <location>
        <begin position="458"/>
        <end position="666"/>
    </location>
</feature>
<dbReference type="Proteomes" id="UP000054516">
    <property type="component" value="Unassembled WGS sequence"/>
</dbReference>